<keyword evidence="3 8" id="KW-0436">Ligase</keyword>
<reference evidence="11" key="1">
    <citation type="submission" date="2018-06" db="EMBL/GenBank/DDBJ databases">
        <title>Genome assembly of Danube salmon.</title>
        <authorList>
            <person name="Macqueen D.J."/>
            <person name="Gundappa M.K."/>
        </authorList>
    </citation>
    <scope>NUCLEOTIDE SEQUENCE [LARGE SCALE GENOMIC DNA]</scope>
</reference>
<reference evidence="10" key="3">
    <citation type="submission" date="2025-09" db="UniProtKB">
        <authorList>
            <consortium name="Ensembl"/>
        </authorList>
    </citation>
    <scope>IDENTIFICATION</scope>
</reference>
<feature type="domain" description="Aminoacyl-tRNA synthetase class Ia" evidence="9">
    <location>
        <begin position="89"/>
        <end position="180"/>
    </location>
</feature>
<dbReference type="STRING" id="62062.ENSHHUP00000089443"/>
<sequence>QNRCQEVKAWSQMACVCCIRLSSLRKKFYVLSMFPYPSGRLHMGHVRVYTISDTIGHFQRMRGAKPNGLGCFWTHAENAAIERSLDPEEWTKSLGLCFNWDKEVTTCLPDYYRWTQWLFVKLFKAGLAYQKEAVVNWDAVDQTVLADEQVDDNGCSWRSGALVEQKLLRQWFIKTTNYAKVGVCVSCALAGVLVISPSAAIRVTTHNLFTGQELPLVISSKQEFEGHLDTVIGTWMCKARERKVGGHLTTVLGPIPMVHCGSCGPVVVPEEQLPVTLPKLPSLTGKGASPLEHADDWISCTCPRYTDPHNQDRCPVLTIALSPVSGEEPVQVMWEKMSKSKHNSLDPQEVVQQYGIDAVRLYILYAAPPEQDILWDVKTDTLPGLLQWQSRLWGLVTKLRRALQDGDVPNSSLLKRNEQADARKIWENKNFAVEQVECPHYISTPLEYVLQQPWPTPDPLYLETPDTLELVVQINNKVCGTVLVPQQVAQDTVRAPVLWSELGQYLLGDRTIKKAILSPRTALINFLIEE</sequence>
<dbReference type="AlphaFoldDB" id="A0A4W5RTN0"/>
<keyword evidence="4 8" id="KW-0547">Nucleotide-binding</keyword>
<keyword evidence="5 8" id="KW-0067">ATP-binding</keyword>
<dbReference type="PROSITE" id="PS00178">
    <property type="entry name" value="AA_TRNA_LIGASE_I"/>
    <property type="match status" value="1"/>
</dbReference>
<accession>A0A4W5RTN0</accession>
<dbReference type="PANTHER" id="PTHR43740">
    <property type="entry name" value="LEUCYL-TRNA SYNTHETASE"/>
    <property type="match status" value="1"/>
</dbReference>
<dbReference type="InterPro" id="IPR001412">
    <property type="entry name" value="aa-tRNA-synth_I_CS"/>
</dbReference>
<dbReference type="PRINTS" id="PR00985">
    <property type="entry name" value="TRNASYNTHLEU"/>
</dbReference>
<comment type="similarity">
    <text evidence="1 8">Belongs to the class-I aminoacyl-tRNA synthetase family.</text>
</comment>
<evidence type="ECO:0000256" key="1">
    <source>
        <dbReference type="ARBA" id="ARBA00005594"/>
    </source>
</evidence>
<evidence type="ECO:0000313" key="11">
    <source>
        <dbReference type="Proteomes" id="UP000314982"/>
    </source>
</evidence>
<dbReference type="GO" id="GO:0005739">
    <property type="term" value="C:mitochondrion"/>
    <property type="evidence" value="ECO:0007669"/>
    <property type="project" value="TreeGrafter"/>
</dbReference>
<protein>
    <recommendedName>
        <fullName evidence="2">leucine--tRNA ligase</fullName>
        <ecNumber evidence="2">6.1.1.4</ecNumber>
    </recommendedName>
</protein>
<dbReference type="InterPro" id="IPR014729">
    <property type="entry name" value="Rossmann-like_a/b/a_fold"/>
</dbReference>
<evidence type="ECO:0000256" key="4">
    <source>
        <dbReference type="ARBA" id="ARBA00022741"/>
    </source>
</evidence>
<dbReference type="Pfam" id="PF00133">
    <property type="entry name" value="tRNA-synt_1"/>
    <property type="match status" value="2"/>
</dbReference>
<evidence type="ECO:0000256" key="6">
    <source>
        <dbReference type="ARBA" id="ARBA00022917"/>
    </source>
</evidence>
<dbReference type="InterPro" id="IPR002302">
    <property type="entry name" value="Leu-tRNA-ligase"/>
</dbReference>
<evidence type="ECO:0000313" key="10">
    <source>
        <dbReference type="Ensembl" id="ENSHHUP00000089443.1"/>
    </source>
</evidence>
<evidence type="ECO:0000256" key="8">
    <source>
        <dbReference type="RuleBase" id="RU363035"/>
    </source>
</evidence>
<dbReference type="InterPro" id="IPR002300">
    <property type="entry name" value="aa-tRNA-synth_Ia"/>
</dbReference>
<dbReference type="Gene3D" id="1.10.730.10">
    <property type="entry name" value="Isoleucyl-tRNA Synthetase, Domain 1"/>
    <property type="match status" value="1"/>
</dbReference>
<evidence type="ECO:0000256" key="2">
    <source>
        <dbReference type="ARBA" id="ARBA00013164"/>
    </source>
</evidence>
<keyword evidence="11" id="KW-1185">Reference proteome</keyword>
<dbReference type="PANTHER" id="PTHR43740:SF2">
    <property type="entry name" value="LEUCINE--TRNA LIGASE, MITOCHONDRIAL"/>
    <property type="match status" value="1"/>
</dbReference>
<reference evidence="10" key="2">
    <citation type="submission" date="2025-08" db="UniProtKB">
        <authorList>
            <consortium name="Ensembl"/>
        </authorList>
    </citation>
    <scope>IDENTIFICATION</scope>
</reference>
<dbReference type="GeneTree" id="ENSGT00390000015114"/>
<evidence type="ECO:0000259" key="9">
    <source>
        <dbReference type="Pfam" id="PF00133"/>
    </source>
</evidence>
<dbReference type="GO" id="GO:0032543">
    <property type="term" value="P:mitochondrial translation"/>
    <property type="evidence" value="ECO:0007669"/>
    <property type="project" value="TreeGrafter"/>
</dbReference>
<keyword evidence="7 8" id="KW-0030">Aminoacyl-tRNA synthetase</keyword>
<dbReference type="GO" id="GO:0006429">
    <property type="term" value="P:leucyl-tRNA aminoacylation"/>
    <property type="evidence" value="ECO:0007669"/>
    <property type="project" value="InterPro"/>
</dbReference>
<feature type="domain" description="Aminoacyl-tRNA synthetase class Ia" evidence="9">
    <location>
        <begin position="336"/>
        <end position="375"/>
    </location>
</feature>
<dbReference type="GO" id="GO:0005524">
    <property type="term" value="F:ATP binding"/>
    <property type="evidence" value="ECO:0007669"/>
    <property type="project" value="UniProtKB-KW"/>
</dbReference>
<evidence type="ECO:0000256" key="3">
    <source>
        <dbReference type="ARBA" id="ARBA00022598"/>
    </source>
</evidence>
<dbReference type="EC" id="6.1.1.4" evidence="2"/>
<dbReference type="Gene3D" id="3.40.50.620">
    <property type="entry name" value="HUPs"/>
    <property type="match status" value="1"/>
</dbReference>
<dbReference type="Ensembl" id="ENSHHUT00000092221.1">
    <property type="protein sequence ID" value="ENSHHUP00000089443.1"/>
    <property type="gene ID" value="ENSHHUG00000051593.1"/>
</dbReference>
<dbReference type="GO" id="GO:0004823">
    <property type="term" value="F:leucine-tRNA ligase activity"/>
    <property type="evidence" value="ECO:0007669"/>
    <property type="project" value="UniProtKB-EC"/>
</dbReference>
<evidence type="ECO:0000256" key="7">
    <source>
        <dbReference type="ARBA" id="ARBA00023146"/>
    </source>
</evidence>
<organism evidence="10 11">
    <name type="scientific">Hucho hucho</name>
    <name type="common">huchen</name>
    <dbReference type="NCBI Taxonomy" id="62062"/>
    <lineage>
        <taxon>Eukaryota</taxon>
        <taxon>Metazoa</taxon>
        <taxon>Chordata</taxon>
        <taxon>Craniata</taxon>
        <taxon>Vertebrata</taxon>
        <taxon>Euteleostomi</taxon>
        <taxon>Actinopterygii</taxon>
        <taxon>Neopterygii</taxon>
        <taxon>Teleostei</taxon>
        <taxon>Protacanthopterygii</taxon>
        <taxon>Salmoniformes</taxon>
        <taxon>Salmonidae</taxon>
        <taxon>Salmoninae</taxon>
        <taxon>Hucho</taxon>
    </lineage>
</organism>
<keyword evidence="6 8" id="KW-0648">Protein biosynthesis</keyword>
<dbReference type="Proteomes" id="UP000314982">
    <property type="component" value="Unassembled WGS sequence"/>
</dbReference>
<evidence type="ECO:0000256" key="5">
    <source>
        <dbReference type="ARBA" id="ARBA00022840"/>
    </source>
</evidence>
<dbReference type="SUPFAM" id="SSF52374">
    <property type="entry name" value="Nucleotidylyl transferase"/>
    <property type="match status" value="1"/>
</dbReference>
<proteinExistence type="inferred from homology"/>
<dbReference type="Gene3D" id="3.10.20.590">
    <property type="match status" value="1"/>
</dbReference>
<name>A0A4W5RTN0_9TELE</name>